<dbReference type="Pfam" id="PF21981">
    <property type="entry name" value="RecX_HTH3"/>
    <property type="match status" value="1"/>
</dbReference>
<name>A0A1D9LM11_9NEIS</name>
<evidence type="ECO:0000259" key="7">
    <source>
        <dbReference type="Pfam" id="PF21981"/>
    </source>
</evidence>
<dbReference type="RefSeq" id="WP_046158183.1">
    <property type="nucleotide sequence ID" value="NZ_CP017707.1"/>
</dbReference>
<sequence length="152" mass="17045">MAAEGKSLKARAAELLSRREYTRQELVRRLAPFADSEDELNAALDELAAADWQSDDRFARQFASSKGAKFGSRRLAQEMRQRGVDSETIREALSGQDDLASARAQWRKKFGRLPADAAEKAKQYRFLAQRGFPADVIRQVLAGGGDDDFYED</sequence>
<dbReference type="InterPro" id="IPR036388">
    <property type="entry name" value="WH-like_DNA-bd_sf"/>
</dbReference>
<evidence type="ECO:0000256" key="1">
    <source>
        <dbReference type="ARBA" id="ARBA00004496"/>
    </source>
</evidence>
<dbReference type="InterPro" id="IPR003783">
    <property type="entry name" value="Regulatory_RecX"/>
</dbReference>
<dbReference type="GO" id="GO:0006282">
    <property type="term" value="P:regulation of DNA repair"/>
    <property type="evidence" value="ECO:0007669"/>
    <property type="project" value="UniProtKB-UniRule"/>
</dbReference>
<dbReference type="Pfam" id="PF02631">
    <property type="entry name" value="RecX_HTH2"/>
    <property type="match status" value="1"/>
</dbReference>
<dbReference type="HAMAP" id="MF_01114">
    <property type="entry name" value="RecX"/>
    <property type="match status" value="1"/>
</dbReference>
<evidence type="ECO:0000256" key="4">
    <source>
        <dbReference type="ARBA" id="ARBA00022490"/>
    </source>
</evidence>
<organism evidence="8 10">
    <name type="scientific">Chromobacterium vaccinii</name>
    <dbReference type="NCBI Taxonomy" id="1108595"/>
    <lineage>
        <taxon>Bacteria</taxon>
        <taxon>Pseudomonadati</taxon>
        <taxon>Pseudomonadota</taxon>
        <taxon>Betaproteobacteria</taxon>
        <taxon>Neisseriales</taxon>
        <taxon>Chromobacteriaceae</taxon>
        <taxon>Chromobacterium</taxon>
    </lineage>
</organism>
<keyword evidence="4 5" id="KW-0963">Cytoplasm</keyword>
<evidence type="ECO:0000313" key="8">
    <source>
        <dbReference type="EMBL" id="AOZ52279.1"/>
    </source>
</evidence>
<dbReference type="InterPro" id="IPR053924">
    <property type="entry name" value="RecX_HTH_2nd"/>
</dbReference>
<dbReference type="PANTHER" id="PTHR33602:SF1">
    <property type="entry name" value="REGULATORY PROTEIN RECX FAMILY PROTEIN"/>
    <property type="match status" value="1"/>
</dbReference>
<reference evidence="9 11" key="2">
    <citation type="submission" date="2024-05" db="EMBL/GenBank/DDBJ databases">
        <authorList>
            <person name="De Oliveira J.P."/>
            <person name="Noriler S.A."/>
            <person name="De Oliveira A.G."/>
            <person name="Sipoli D.S."/>
        </authorList>
    </citation>
    <scope>NUCLEOTIDE SEQUENCE [LARGE SCALE GENOMIC DNA]</scope>
    <source>
        <strain evidence="9 11">LABIM189</strain>
    </source>
</reference>
<dbReference type="Gene3D" id="1.10.10.10">
    <property type="entry name" value="Winged helix-like DNA-binding domain superfamily/Winged helix DNA-binding domain"/>
    <property type="match status" value="3"/>
</dbReference>
<evidence type="ECO:0000256" key="5">
    <source>
        <dbReference type="HAMAP-Rule" id="MF_01114"/>
    </source>
</evidence>
<proteinExistence type="inferred from homology"/>
<dbReference type="PANTHER" id="PTHR33602">
    <property type="entry name" value="REGULATORY PROTEIN RECX FAMILY PROTEIN"/>
    <property type="match status" value="1"/>
</dbReference>
<feature type="domain" description="RecX second three-helical" evidence="6">
    <location>
        <begin position="54"/>
        <end position="93"/>
    </location>
</feature>
<dbReference type="AlphaFoldDB" id="A0A1D9LM11"/>
<dbReference type="EMBL" id="JBDOJC010000001">
    <property type="protein sequence ID" value="MEO2215847.1"/>
    <property type="molecule type" value="Genomic_DNA"/>
</dbReference>
<dbReference type="NCBIfam" id="NF001055">
    <property type="entry name" value="PRK00117.2-5"/>
    <property type="match status" value="1"/>
</dbReference>
<evidence type="ECO:0000313" key="11">
    <source>
        <dbReference type="Proteomes" id="UP001455709"/>
    </source>
</evidence>
<dbReference type="GO" id="GO:0005737">
    <property type="term" value="C:cytoplasm"/>
    <property type="evidence" value="ECO:0007669"/>
    <property type="project" value="UniProtKB-SubCell"/>
</dbReference>
<reference evidence="8 10" key="1">
    <citation type="submission" date="2016-10" db="EMBL/GenBank/DDBJ databases">
        <title>Chromobacterium muskegensis sp. nov., an insecticidal bacterium isolated from Sphagnum bogs.</title>
        <authorList>
            <person name="Sparks M.E."/>
            <person name="Blackburn M.B."/>
            <person name="Gundersen-Rindal D.E."/>
            <person name="Mitchell A."/>
            <person name="Farrar R."/>
            <person name="Kuhar D."/>
        </authorList>
    </citation>
    <scope>NUCLEOTIDE SEQUENCE [LARGE SCALE GENOMIC DNA]</scope>
    <source>
        <strain evidence="8 10">21-1</strain>
    </source>
</reference>
<evidence type="ECO:0000256" key="3">
    <source>
        <dbReference type="ARBA" id="ARBA00018111"/>
    </source>
</evidence>
<comment type="similarity">
    <text evidence="2 5">Belongs to the RecX family.</text>
</comment>
<dbReference type="STRING" id="1108595.BKX93_21245"/>
<dbReference type="EMBL" id="CP017707">
    <property type="protein sequence ID" value="AOZ52279.1"/>
    <property type="molecule type" value="Genomic_DNA"/>
</dbReference>
<comment type="function">
    <text evidence="5">Modulates RecA activity.</text>
</comment>
<accession>A0A1D9LM11</accession>
<keyword evidence="11" id="KW-1185">Reference proteome</keyword>
<comment type="subcellular location">
    <subcellularLocation>
        <location evidence="1 5">Cytoplasm</location>
    </subcellularLocation>
</comment>
<feature type="domain" description="RecX third three-helical" evidence="7">
    <location>
        <begin position="97"/>
        <end position="141"/>
    </location>
</feature>
<dbReference type="KEGG" id="cvc:BKX93_21245"/>
<dbReference type="InterPro" id="IPR053925">
    <property type="entry name" value="RecX_HTH_3rd"/>
</dbReference>
<dbReference type="GeneID" id="68843724"/>
<evidence type="ECO:0000313" key="9">
    <source>
        <dbReference type="EMBL" id="MEO2215847.1"/>
    </source>
</evidence>
<evidence type="ECO:0000256" key="2">
    <source>
        <dbReference type="ARBA" id="ARBA00009695"/>
    </source>
</evidence>
<evidence type="ECO:0000313" key="10">
    <source>
        <dbReference type="Proteomes" id="UP000178776"/>
    </source>
</evidence>
<protein>
    <recommendedName>
        <fullName evidence="3 5">Regulatory protein RecX</fullName>
    </recommendedName>
</protein>
<evidence type="ECO:0000259" key="6">
    <source>
        <dbReference type="Pfam" id="PF02631"/>
    </source>
</evidence>
<dbReference type="Proteomes" id="UP000178776">
    <property type="component" value="Chromosome"/>
</dbReference>
<gene>
    <name evidence="5 9" type="primary">recX</name>
    <name evidence="9" type="ORF">ABGV49_02055</name>
    <name evidence="8" type="ORF">BKX93_21245</name>
</gene>
<dbReference type="Proteomes" id="UP001455709">
    <property type="component" value="Unassembled WGS sequence"/>
</dbReference>